<sequence length="378" mass="42957">MAPAKPKEQLTGQSGELYPSVWTAMWRALSSMNNTKIVPVVSAPQPRGPQSVPRRQKLATHRNPNSTNVQERSAFEYLGPPLVLVICVSILWTTGLMVLNLALNYTANYLMDTAEFDDGAFWLIIDQTLPLRIATVFGLLLIILGYCFVLLKMTVLRNRESRLAASLSKLTRAIFRDSSSRQRFLQSWKKLTEYQGANRKRWTMALCQILEDGFPEVLAYTYAVLIATNAMSCVLAILNHSRISAFGEVLIDTMFDMVMVVGTPVILLLYSYSNFHFDREVCRINLEMIPTGAFERQVRLAADPIQVTLFLRCFNGLRVWGIVDYVLRIGMNLSFCYRLKRVVEIKIQQRRRDSAAHGGVVDNALHHHQKPVLKWMAV</sequence>
<name>K3X7V1_GLOUD</name>
<organism evidence="3 4">
    <name type="scientific">Globisporangium ultimum (strain ATCC 200006 / CBS 805.95 / DAOM BR144)</name>
    <name type="common">Pythium ultimum</name>
    <dbReference type="NCBI Taxonomy" id="431595"/>
    <lineage>
        <taxon>Eukaryota</taxon>
        <taxon>Sar</taxon>
        <taxon>Stramenopiles</taxon>
        <taxon>Oomycota</taxon>
        <taxon>Peronosporomycetes</taxon>
        <taxon>Pythiales</taxon>
        <taxon>Pythiaceae</taxon>
        <taxon>Globisporangium</taxon>
    </lineage>
</organism>
<reference evidence="3" key="3">
    <citation type="submission" date="2015-02" db="UniProtKB">
        <authorList>
            <consortium name="EnsemblProtists"/>
        </authorList>
    </citation>
    <scope>IDENTIFICATION</scope>
    <source>
        <strain evidence="3">DAOM BR144</strain>
    </source>
</reference>
<dbReference type="OMA" id="MWRALSS"/>
<dbReference type="Proteomes" id="UP000019132">
    <property type="component" value="Unassembled WGS sequence"/>
</dbReference>
<evidence type="ECO:0000313" key="3">
    <source>
        <dbReference type="EnsemblProtists" id="PYU1_T013300"/>
    </source>
</evidence>
<dbReference type="EnsemblProtists" id="PYU1_T013300">
    <property type="protein sequence ID" value="PYU1_T013300"/>
    <property type="gene ID" value="PYU1_G013271"/>
</dbReference>
<evidence type="ECO:0000313" key="4">
    <source>
        <dbReference type="Proteomes" id="UP000019132"/>
    </source>
</evidence>
<keyword evidence="2" id="KW-1133">Transmembrane helix</keyword>
<dbReference type="HOGENOM" id="CLU_732816_0_0_1"/>
<keyword evidence="2" id="KW-0472">Membrane</keyword>
<feature type="transmembrane region" description="Helical" evidence="2">
    <location>
        <begin position="250"/>
        <end position="270"/>
    </location>
</feature>
<evidence type="ECO:0000256" key="2">
    <source>
        <dbReference type="SAM" id="Phobius"/>
    </source>
</evidence>
<feature type="transmembrane region" description="Helical" evidence="2">
    <location>
        <begin position="131"/>
        <end position="151"/>
    </location>
</feature>
<dbReference type="InParanoid" id="K3X7V1"/>
<keyword evidence="4" id="KW-1185">Reference proteome</keyword>
<dbReference type="AlphaFoldDB" id="K3X7V1"/>
<reference evidence="4" key="2">
    <citation type="submission" date="2010-04" db="EMBL/GenBank/DDBJ databases">
        <authorList>
            <person name="Buell R."/>
            <person name="Hamilton J."/>
            <person name="Hostetler J."/>
        </authorList>
    </citation>
    <scope>NUCLEOTIDE SEQUENCE [LARGE SCALE GENOMIC DNA]</scope>
    <source>
        <strain evidence="4">DAOM:BR144</strain>
    </source>
</reference>
<accession>K3X7V1</accession>
<reference evidence="4" key="1">
    <citation type="journal article" date="2010" name="Genome Biol.">
        <title>Genome sequence of the necrotrophic plant pathogen Pythium ultimum reveals original pathogenicity mechanisms and effector repertoire.</title>
        <authorList>
            <person name="Levesque C.A."/>
            <person name="Brouwer H."/>
            <person name="Cano L."/>
            <person name="Hamilton J.P."/>
            <person name="Holt C."/>
            <person name="Huitema E."/>
            <person name="Raffaele S."/>
            <person name="Robideau G.P."/>
            <person name="Thines M."/>
            <person name="Win J."/>
            <person name="Zerillo M.M."/>
            <person name="Beakes G.W."/>
            <person name="Boore J.L."/>
            <person name="Busam D."/>
            <person name="Dumas B."/>
            <person name="Ferriera S."/>
            <person name="Fuerstenberg S.I."/>
            <person name="Gachon C.M."/>
            <person name="Gaulin E."/>
            <person name="Govers F."/>
            <person name="Grenville-Briggs L."/>
            <person name="Horner N."/>
            <person name="Hostetler J."/>
            <person name="Jiang R.H."/>
            <person name="Johnson J."/>
            <person name="Krajaejun T."/>
            <person name="Lin H."/>
            <person name="Meijer H.J."/>
            <person name="Moore B."/>
            <person name="Morris P."/>
            <person name="Phuntmart V."/>
            <person name="Puiu D."/>
            <person name="Shetty J."/>
            <person name="Stajich J.E."/>
            <person name="Tripathy S."/>
            <person name="Wawra S."/>
            <person name="van West P."/>
            <person name="Whitty B.R."/>
            <person name="Coutinho P.M."/>
            <person name="Henrissat B."/>
            <person name="Martin F."/>
            <person name="Thomas P.D."/>
            <person name="Tyler B.M."/>
            <person name="De Vries R.P."/>
            <person name="Kamoun S."/>
            <person name="Yandell M."/>
            <person name="Tisserat N."/>
            <person name="Buell C.R."/>
        </authorList>
    </citation>
    <scope>NUCLEOTIDE SEQUENCE</scope>
    <source>
        <strain evidence="4">DAOM:BR144</strain>
    </source>
</reference>
<protein>
    <submittedName>
        <fullName evidence="3">Uncharacterized protein</fullName>
    </submittedName>
</protein>
<feature type="region of interest" description="Disordered" evidence="1">
    <location>
        <begin position="40"/>
        <end position="66"/>
    </location>
</feature>
<feature type="transmembrane region" description="Helical" evidence="2">
    <location>
        <begin position="217"/>
        <end position="238"/>
    </location>
</feature>
<evidence type="ECO:0000256" key="1">
    <source>
        <dbReference type="SAM" id="MobiDB-lite"/>
    </source>
</evidence>
<feature type="transmembrane region" description="Helical" evidence="2">
    <location>
        <begin position="82"/>
        <end position="103"/>
    </location>
</feature>
<proteinExistence type="predicted"/>
<dbReference type="EMBL" id="GL376627">
    <property type="status" value="NOT_ANNOTATED_CDS"/>
    <property type="molecule type" value="Genomic_DNA"/>
</dbReference>
<keyword evidence="2" id="KW-0812">Transmembrane</keyword>
<dbReference type="VEuPathDB" id="FungiDB:PYU1_G013271"/>